<reference evidence="6 7" key="1">
    <citation type="submission" date="2012-11" db="EMBL/GenBank/DDBJ databases">
        <title>Whole genome sequence of Gluconacetobacter europaeus NBRC3261.</title>
        <authorList>
            <person name="Azuma Y."/>
            <person name="Higashiura N."/>
            <person name="Hirakawa H."/>
            <person name="Matsushita K."/>
        </authorList>
    </citation>
    <scope>NUCLEOTIDE SEQUENCE [LARGE SCALE GENOMIC DNA]</scope>
    <source>
        <strain evidence="6 7">NBRC 3261</strain>
    </source>
</reference>
<protein>
    <submittedName>
        <fullName evidence="6">ABC transporter O-antigene exporter ATP-binding protein</fullName>
    </submittedName>
</protein>
<dbReference type="InterPro" id="IPR003593">
    <property type="entry name" value="AAA+_ATPase"/>
</dbReference>
<dbReference type="PROSITE" id="PS00211">
    <property type="entry name" value="ABC_TRANSPORTER_1"/>
    <property type="match status" value="1"/>
</dbReference>
<dbReference type="SMART" id="SM00382">
    <property type="entry name" value="AAA"/>
    <property type="match status" value="1"/>
</dbReference>
<evidence type="ECO:0000259" key="5">
    <source>
        <dbReference type="PROSITE" id="PS50893"/>
    </source>
</evidence>
<keyword evidence="4 6" id="KW-0067">ATP-binding</keyword>
<dbReference type="PANTHER" id="PTHR46743">
    <property type="entry name" value="TEICHOIC ACIDS EXPORT ATP-BINDING PROTEIN TAGH"/>
    <property type="match status" value="1"/>
</dbReference>
<dbReference type="SUPFAM" id="SSF52540">
    <property type="entry name" value="P-loop containing nucleoside triphosphate hydrolases"/>
    <property type="match status" value="1"/>
</dbReference>
<dbReference type="EMBL" id="BANI01000141">
    <property type="protein sequence ID" value="GAN97286.1"/>
    <property type="molecule type" value="Genomic_DNA"/>
</dbReference>
<feature type="domain" description="ABC transporter" evidence="5">
    <location>
        <begin position="2"/>
        <end position="215"/>
    </location>
</feature>
<keyword evidence="3" id="KW-0547">Nucleotide-binding</keyword>
<dbReference type="GO" id="GO:0016020">
    <property type="term" value="C:membrane"/>
    <property type="evidence" value="ECO:0007669"/>
    <property type="project" value="InterPro"/>
</dbReference>
<gene>
    <name evidence="6" type="ORF">Geu3261_0160_011</name>
</gene>
<evidence type="ECO:0000256" key="2">
    <source>
        <dbReference type="ARBA" id="ARBA00022448"/>
    </source>
</evidence>
<dbReference type="PROSITE" id="PS50893">
    <property type="entry name" value="ABC_TRANSPORTER_2"/>
    <property type="match status" value="1"/>
</dbReference>
<comment type="caution">
    <text evidence="6">The sequence shown here is derived from an EMBL/GenBank/DDBJ whole genome shotgun (WGS) entry which is preliminary data.</text>
</comment>
<sequence>MLRCIDIVKDYHIDKGTRRILDHVSFQIERGEKLGILGRNGAGKSTLIKIIGGVELATSGQIEKDMSVSWPLAFGGAFQGSLSGLDNLRFICRIYNLDYKETRQYVDDFAELGKQLMDPVKTYSSGMRARLAFALSVVIEFDCYLIDEVIMVGDARFYERCREELFVKRADRALIIVSHDMNFIKEICDRSAIIHERKMIECNSVQEGIDLYHSL</sequence>
<organism evidence="6 7">
    <name type="scientific">Komagataeibacter europaeus NBRC 3261</name>
    <dbReference type="NCBI Taxonomy" id="1234669"/>
    <lineage>
        <taxon>Bacteria</taxon>
        <taxon>Pseudomonadati</taxon>
        <taxon>Pseudomonadota</taxon>
        <taxon>Alphaproteobacteria</taxon>
        <taxon>Acetobacterales</taxon>
        <taxon>Acetobacteraceae</taxon>
        <taxon>Komagataeibacter</taxon>
    </lineage>
</organism>
<dbReference type="InterPro" id="IPR050683">
    <property type="entry name" value="Bact_Polysacc_Export_ATP-bd"/>
</dbReference>
<dbReference type="GO" id="GO:0140359">
    <property type="term" value="F:ABC-type transporter activity"/>
    <property type="evidence" value="ECO:0007669"/>
    <property type="project" value="InterPro"/>
</dbReference>
<dbReference type="Pfam" id="PF00005">
    <property type="entry name" value="ABC_tran"/>
    <property type="match status" value="1"/>
</dbReference>
<dbReference type="GO" id="GO:0005524">
    <property type="term" value="F:ATP binding"/>
    <property type="evidence" value="ECO:0007669"/>
    <property type="project" value="UniProtKB-KW"/>
</dbReference>
<dbReference type="InterPro" id="IPR027417">
    <property type="entry name" value="P-loop_NTPase"/>
</dbReference>
<dbReference type="AlphaFoldDB" id="A0A0D6Q3G0"/>
<dbReference type="Gene3D" id="3.40.50.300">
    <property type="entry name" value="P-loop containing nucleotide triphosphate hydrolases"/>
    <property type="match status" value="1"/>
</dbReference>
<accession>A0A0D6Q3G0</accession>
<dbReference type="InterPro" id="IPR015860">
    <property type="entry name" value="ABC_transpr_TagH-like"/>
</dbReference>
<evidence type="ECO:0000256" key="3">
    <source>
        <dbReference type="ARBA" id="ARBA00022741"/>
    </source>
</evidence>
<evidence type="ECO:0000256" key="1">
    <source>
        <dbReference type="ARBA" id="ARBA00005417"/>
    </source>
</evidence>
<dbReference type="CDD" id="cd03220">
    <property type="entry name" value="ABC_KpsT_Wzt"/>
    <property type="match status" value="1"/>
</dbReference>
<dbReference type="InterPro" id="IPR003439">
    <property type="entry name" value="ABC_transporter-like_ATP-bd"/>
</dbReference>
<dbReference type="InterPro" id="IPR017871">
    <property type="entry name" value="ABC_transporter-like_CS"/>
</dbReference>
<dbReference type="PANTHER" id="PTHR46743:SF2">
    <property type="entry name" value="TEICHOIC ACIDS EXPORT ATP-BINDING PROTEIN TAGH"/>
    <property type="match status" value="1"/>
</dbReference>
<evidence type="ECO:0000256" key="4">
    <source>
        <dbReference type="ARBA" id="ARBA00022840"/>
    </source>
</evidence>
<keyword evidence="2" id="KW-0813">Transport</keyword>
<dbReference type="GO" id="GO:0016887">
    <property type="term" value="F:ATP hydrolysis activity"/>
    <property type="evidence" value="ECO:0007669"/>
    <property type="project" value="InterPro"/>
</dbReference>
<name>A0A0D6Q3G0_KOMEU</name>
<proteinExistence type="inferred from homology"/>
<evidence type="ECO:0000313" key="6">
    <source>
        <dbReference type="EMBL" id="GAN97286.1"/>
    </source>
</evidence>
<dbReference type="RefSeq" id="WP_048851818.1">
    <property type="nucleotide sequence ID" value="NZ_BANI01000141.1"/>
</dbReference>
<dbReference type="Proteomes" id="UP000032675">
    <property type="component" value="Unassembled WGS sequence"/>
</dbReference>
<comment type="similarity">
    <text evidence="1">Belongs to the ABC transporter superfamily.</text>
</comment>
<evidence type="ECO:0000313" key="7">
    <source>
        <dbReference type="Proteomes" id="UP000032675"/>
    </source>
</evidence>